<evidence type="ECO:0000256" key="7">
    <source>
        <dbReference type="ARBA" id="ARBA00022723"/>
    </source>
</evidence>
<keyword evidence="5" id="KW-0548">Nucleotidyltransferase</keyword>
<dbReference type="GO" id="GO:0046872">
    <property type="term" value="F:metal ion binding"/>
    <property type="evidence" value="ECO:0007669"/>
    <property type="project" value="UniProtKB-KW"/>
</dbReference>
<dbReference type="PANTHER" id="PTHR42705">
    <property type="entry name" value="BIFUNCTIONAL NON-HOMOLOGOUS END JOINING PROTEIN LIGD"/>
    <property type="match status" value="1"/>
</dbReference>
<dbReference type="Gene3D" id="3.30.1490.70">
    <property type="match status" value="1"/>
</dbReference>
<dbReference type="SUPFAM" id="SSF56091">
    <property type="entry name" value="DNA ligase/mRNA capping enzyme, catalytic domain"/>
    <property type="match status" value="1"/>
</dbReference>
<evidence type="ECO:0000256" key="20">
    <source>
        <dbReference type="ARBA" id="ARBA00034003"/>
    </source>
</evidence>
<feature type="compositionally biased region" description="Basic and acidic residues" evidence="21">
    <location>
        <begin position="212"/>
        <end position="236"/>
    </location>
</feature>
<protein>
    <recommendedName>
        <fullName evidence="2">DNA ligase (ATP)</fullName>
        <ecNumber evidence="2">6.5.1.1</ecNumber>
    </recommendedName>
    <alternativeName>
        <fullName evidence="19">NHEJ DNA polymerase</fullName>
    </alternativeName>
</protein>
<comment type="cofactor">
    <cofactor evidence="1">
        <name>Mn(2+)</name>
        <dbReference type="ChEBI" id="CHEBI:29035"/>
    </cofactor>
</comment>
<evidence type="ECO:0000313" key="24">
    <source>
        <dbReference type="Proteomes" id="UP000326202"/>
    </source>
</evidence>
<dbReference type="AlphaFoldDB" id="A0A5J6MH47"/>
<evidence type="ECO:0000256" key="17">
    <source>
        <dbReference type="ARBA" id="ARBA00023211"/>
    </source>
</evidence>
<keyword evidence="6" id="KW-0540">Nuclease</keyword>
<dbReference type="Pfam" id="PF04679">
    <property type="entry name" value="DNA_ligase_A_C"/>
    <property type="match status" value="1"/>
</dbReference>
<gene>
    <name evidence="23" type="ORF">FRZ44_20880</name>
</gene>
<proteinExistence type="predicted"/>
<accession>A0A5J6MH47</accession>
<dbReference type="Pfam" id="PF21686">
    <property type="entry name" value="LigD_Prim-Pol"/>
    <property type="match status" value="1"/>
</dbReference>
<dbReference type="GO" id="GO:0005524">
    <property type="term" value="F:ATP binding"/>
    <property type="evidence" value="ECO:0007669"/>
    <property type="project" value="UniProtKB-KW"/>
</dbReference>
<dbReference type="Pfam" id="PF13298">
    <property type="entry name" value="LigD_N"/>
    <property type="match status" value="1"/>
</dbReference>
<dbReference type="KEGG" id="htq:FRZ44_20880"/>
<evidence type="ECO:0000256" key="11">
    <source>
        <dbReference type="ARBA" id="ARBA00022839"/>
    </source>
</evidence>
<dbReference type="InterPro" id="IPR014144">
    <property type="entry name" value="LigD_PE_domain"/>
</dbReference>
<keyword evidence="4" id="KW-0808">Transferase</keyword>
<evidence type="ECO:0000256" key="12">
    <source>
        <dbReference type="ARBA" id="ARBA00022840"/>
    </source>
</evidence>
<dbReference type="GO" id="GO:0003677">
    <property type="term" value="F:DNA binding"/>
    <property type="evidence" value="ECO:0007669"/>
    <property type="project" value="UniProtKB-KW"/>
</dbReference>
<evidence type="ECO:0000256" key="4">
    <source>
        <dbReference type="ARBA" id="ARBA00022679"/>
    </source>
</evidence>
<dbReference type="OrthoDB" id="9802472at2"/>
<dbReference type="RefSeq" id="WP_151177107.1">
    <property type="nucleotide sequence ID" value="NZ_CP042906.1"/>
</dbReference>
<evidence type="ECO:0000256" key="21">
    <source>
        <dbReference type="SAM" id="MobiDB-lite"/>
    </source>
</evidence>
<dbReference type="InterPro" id="IPR012310">
    <property type="entry name" value="DNA_ligase_ATP-dep_cent"/>
</dbReference>
<evidence type="ECO:0000256" key="15">
    <source>
        <dbReference type="ARBA" id="ARBA00023172"/>
    </source>
</evidence>
<dbReference type="GO" id="GO:0003910">
    <property type="term" value="F:DNA ligase (ATP) activity"/>
    <property type="evidence" value="ECO:0007669"/>
    <property type="project" value="UniProtKB-EC"/>
</dbReference>
<dbReference type="CDD" id="cd07971">
    <property type="entry name" value="OBF_DNA_ligase_LigD"/>
    <property type="match status" value="1"/>
</dbReference>
<sequence length="891" mass="99614">MTSEPTRGSTSASGDRSLARYRAKRDFKATPEPRGLKARSRGHRYLIQKHAARRLHYDFRLELDGVLKSWAVTRGPSLDPADKRLAVHVEDHPLDYGSFEGIIPKPQYGGGTVMLWDEGSWEPLGDAHAMLRAGRLKFRLDGERLKGEWNLVRMRNRSPREKRENWLLIKGHDSAARPGEGDSLLEMEDSSVVSGRSMEEIGRSRSVWNSKARQDDKTAKPAAELKGRPSPSDRRAAPTKAAKRTALPDFVEPQLATRVEAPPEGADWLHEIKLDGYRIQARLERRKARLLTRRGLDWSHRFASIAAAIEALPAKTALFDGEIVAFAENGLSDFGRLQAILGGEEEGELAFVLFDLLYLDGYDLRPLPLLERKARLLRLLGANERGPLRFSQHFDRDGAEIYRHACELALEGVVSKQAHAPYRPGRGLGWLKSKCRERQEFVIAGFTKPAKGLPGIGSLALGYGSEGAFRYAGRVGTGFSQQQSLALRRRLERIRQDKPPFDALPAAVRRGVTFVKPTLVCEIEFATWTRDGLVRQASFLGLREDKPASQITREKIMARASTPSSRTEKEKPARPTRRKPTAAAKDEAARSSKEESFHGVRLTHPDKLLYKEQGITKQDLAQYYVDVADYIMPHVRRRPLAIVRCPDGASGACFYQKHLSAGMPDAIKPFSVKGRTGRETYVSIEDVRGLIALVQFGVLELHPWGASVDDVDKADRIIFDLDPDPGVAWPDVVSAAEEVRERLKELKLESFLKTTGGKGLHVVAPLKPAIAWEPVKRLTQVVAMSMASDNPARYLAKASKAARKGKIFVDYLRNDRGSTAVAPYSTRAREGAPISAPLEWRELGPRVKSDQFCLENIRDRLARLKRDPWEGFFKLRQSLNSKTLAQLEASP</sequence>
<evidence type="ECO:0000256" key="9">
    <source>
        <dbReference type="ARBA" id="ARBA00022763"/>
    </source>
</evidence>
<dbReference type="InterPro" id="IPR033651">
    <property type="entry name" value="PaeLigD_Pol-like"/>
</dbReference>
<dbReference type="EMBL" id="CP042906">
    <property type="protein sequence ID" value="QEX16793.1"/>
    <property type="molecule type" value="Genomic_DNA"/>
</dbReference>
<dbReference type="Pfam" id="PF01068">
    <property type="entry name" value="DNA_ligase_A_M"/>
    <property type="match status" value="1"/>
</dbReference>
<dbReference type="InterPro" id="IPR014145">
    <property type="entry name" value="LigD_pol_dom"/>
</dbReference>
<evidence type="ECO:0000256" key="10">
    <source>
        <dbReference type="ARBA" id="ARBA00022801"/>
    </source>
</evidence>
<keyword evidence="12" id="KW-0067">ATP-binding</keyword>
<dbReference type="CDD" id="cd04862">
    <property type="entry name" value="PaeLigD_Pol_like"/>
    <property type="match status" value="1"/>
</dbReference>
<dbReference type="InterPro" id="IPR052171">
    <property type="entry name" value="NHEJ_LigD"/>
</dbReference>
<evidence type="ECO:0000256" key="8">
    <source>
        <dbReference type="ARBA" id="ARBA00022741"/>
    </source>
</evidence>
<dbReference type="InterPro" id="IPR012340">
    <property type="entry name" value="NA-bd_OB-fold"/>
</dbReference>
<feature type="region of interest" description="Disordered" evidence="21">
    <location>
        <begin position="1"/>
        <end position="39"/>
    </location>
</feature>
<evidence type="ECO:0000256" key="2">
    <source>
        <dbReference type="ARBA" id="ARBA00012727"/>
    </source>
</evidence>
<keyword evidence="15" id="KW-0233">DNA recombination</keyword>
<dbReference type="NCBIfam" id="NF004628">
    <property type="entry name" value="PRK05972.1"/>
    <property type="match status" value="1"/>
</dbReference>
<dbReference type="NCBIfam" id="TIGR02778">
    <property type="entry name" value="ligD_pol"/>
    <property type="match status" value="1"/>
</dbReference>
<evidence type="ECO:0000256" key="3">
    <source>
        <dbReference type="ARBA" id="ARBA00022598"/>
    </source>
</evidence>
<feature type="compositionally biased region" description="Basic and acidic residues" evidence="21">
    <location>
        <begin position="24"/>
        <end position="35"/>
    </location>
</feature>
<keyword evidence="11" id="KW-0269">Exonuclease</keyword>
<evidence type="ECO:0000256" key="19">
    <source>
        <dbReference type="ARBA" id="ARBA00029943"/>
    </source>
</evidence>
<evidence type="ECO:0000259" key="22">
    <source>
        <dbReference type="PROSITE" id="PS50160"/>
    </source>
</evidence>
<dbReference type="GO" id="GO:0004527">
    <property type="term" value="F:exonuclease activity"/>
    <property type="evidence" value="ECO:0007669"/>
    <property type="project" value="UniProtKB-KW"/>
</dbReference>
<evidence type="ECO:0000256" key="6">
    <source>
        <dbReference type="ARBA" id="ARBA00022722"/>
    </source>
</evidence>
<keyword evidence="24" id="KW-1185">Reference proteome</keyword>
<dbReference type="PROSITE" id="PS50160">
    <property type="entry name" value="DNA_LIGASE_A3"/>
    <property type="match status" value="1"/>
</dbReference>
<dbReference type="EC" id="6.5.1.1" evidence="2"/>
<name>A0A5J6MH47_9PROT</name>
<keyword evidence="9" id="KW-0227">DNA damage</keyword>
<dbReference type="InterPro" id="IPR014146">
    <property type="entry name" value="LigD_ligase_dom"/>
</dbReference>
<keyword evidence="14" id="KW-0238">DNA-binding</keyword>
<dbReference type="GO" id="GO:0006281">
    <property type="term" value="P:DNA repair"/>
    <property type="evidence" value="ECO:0007669"/>
    <property type="project" value="UniProtKB-KW"/>
</dbReference>
<evidence type="ECO:0000256" key="16">
    <source>
        <dbReference type="ARBA" id="ARBA00023204"/>
    </source>
</evidence>
<keyword evidence="7" id="KW-0479">Metal-binding</keyword>
<evidence type="ECO:0000256" key="1">
    <source>
        <dbReference type="ARBA" id="ARBA00001936"/>
    </source>
</evidence>
<keyword evidence="18" id="KW-0511">Multifunctional enzyme</keyword>
<dbReference type="SUPFAM" id="SSF50249">
    <property type="entry name" value="Nucleic acid-binding proteins"/>
    <property type="match status" value="1"/>
</dbReference>
<keyword evidence="3 23" id="KW-0436">Ligase</keyword>
<keyword evidence="10" id="KW-0378">Hydrolase</keyword>
<comment type="catalytic activity">
    <reaction evidence="20">
        <text>ATP + (deoxyribonucleotide)n-3'-hydroxyl + 5'-phospho-(deoxyribonucleotide)m = (deoxyribonucleotide)n+m + AMP + diphosphate.</text>
        <dbReference type="EC" id="6.5.1.1"/>
    </reaction>
</comment>
<dbReference type="Gene3D" id="3.90.920.10">
    <property type="entry name" value="DNA primase, PRIM domain"/>
    <property type="match status" value="1"/>
</dbReference>
<dbReference type="NCBIfam" id="TIGR02779">
    <property type="entry name" value="NHEJ_ligase_lig"/>
    <property type="match status" value="1"/>
</dbReference>
<dbReference type="PANTHER" id="PTHR42705:SF2">
    <property type="entry name" value="BIFUNCTIONAL NON-HOMOLOGOUS END JOINING PROTEIN LIGD"/>
    <property type="match status" value="1"/>
</dbReference>
<organism evidence="23 24">
    <name type="scientific">Hypericibacter terrae</name>
    <dbReference type="NCBI Taxonomy" id="2602015"/>
    <lineage>
        <taxon>Bacteria</taxon>
        <taxon>Pseudomonadati</taxon>
        <taxon>Pseudomonadota</taxon>
        <taxon>Alphaproteobacteria</taxon>
        <taxon>Rhodospirillales</taxon>
        <taxon>Dongiaceae</taxon>
        <taxon>Hypericibacter</taxon>
    </lineage>
</organism>
<dbReference type="NCBIfam" id="TIGR02776">
    <property type="entry name" value="NHEJ_ligase_prk"/>
    <property type="match status" value="1"/>
</dbReference>
<feature type="domain" description="ATP-dependent DNA ligase family profile" evidence="22">
    <location>
        <begin position="342"/>
        <end position="434"/>
    </location>
</feature>
<dbReference type="GO" id="GO:0006310">
    <property type="term" value="P:DNA recombination"/>
    <property type="evidence" value="ECO:0007669"/>
    <property type="project" value="UniProtKB-KW"/>
</dbReference>
<feature type="region of interest" description="Disordered" evidence="21">
    <location>
        <begin position="556"/>
        <end position="598"/>
    </location>
</feature>
<dbReference type="InterPro" id="IPR014143">
    <property type="entry name" value="NHEJ_ligase_prk"/>
</dbReference>
<feature type="compositionally biased region" description="Basic and acidic residues" evidence="21">
    <location>
        <begin position="584"/>
        <end position="598"/>
    </location>
</feature>
<reference evidence="23 24" key="1">
    <citation type="submission" date="2019-08" db="EMBL/GenBank/DDBJ databases">
        <title>Hyperibacter terrae gen. nov., sp. nov. and Hyperibacter viscosus sp. nov., two new members in the family Rhodospirillaceae isolated from the rhizosphere of Hypericum perforatum.</title>
        <authorList>
            <person name="Noviana Z."/>
        </authorList>
    </citation>
    <scope>NUCLEOTIDE SEQUENCE [LARGE SCALE GENOMIC DNA]</scope>
    <source>
        <strain evidence="23 24">R5913</strain>
    </source>
</reference>
<feature type="region of interest" description="Disordered" evidence="21">
    <location>
        <begin position="173"/>
        <end position="249"/>
    </location>
</feature>
<dbReference type="Gene3D" id="2.40.50.140">
    <property type="entry name" value="Nucleic acid-binding proteins"/>
    <property type="match status" value="1"/>
</dbReference>
<dbReference type="GO" id="GO:0003887">
    <property type="term" value="F:DNA-directed DNA polymerase activity"/>
    <property type="evidence" value="ECO:0007669"/>
    <property type="project" value="UniProtKB-KW"/>
</dbReference>
<dbReference type="NCBIfam" id="TIGR02777">
    <property type="entry name" value="LigD_PE_dom"/>
    <property type="match status" value="1"/>
</dbReference>
<keyword evidence="17" id="KW-0464">Manganese</keyword>
<evidence type="ECO:0000313" key="23">
    <source>
        <dbReference type="EMBL" id="QEX16793.1"/>
    </source>
</evidence>
<evidence type="ECO:0000256" key="14">
    <source>
        <dbReference type="ARBA" id="ARBA00023125"/>
    </source>
</evidence>
<feature type="compositionally biased region" description="Polar residues" evidence="21">
    <location>
        <begin position="1"/>
        <end position="14"/>
    </location>
</feature>
<evidence type="ECO:0000256" key="13">
    <source>
        <dbReference type="ARBA" id="ARBA00022932"/>
    </source>
</evidence>
<keyword evidence="13" id="KW-0239">DNA-directed DNA polymerase</keyword>
<dbReference type="CDD" id="cd07906">
    <property type="entry name" value="Adenylation_DNA_ligase_LigD_LigC"/>
    <property type="match status" value="1"/>
</dbReference>
<evidence type="ECO:0000256" key="5">
    <source>
        <dbReference type="ARBA" id="ARBA00022695"/>
    </source>
</evidence>
<dbReference type="Gene3D" id="3.30.470.30">
    <property type="entry name" value="DNA ligase/mRNA capping enzyme"/>
    <property type="match status" value="1"/>
</dbReference>
<evidence type="ECO:0000256" key="18">
    <source>
        <dbReference type="ARBA" id="ARBA00023268"/>
    </source>
</evidence>
<keyword evidence="16" id="KW-0234">DNA repair</keyword>
<dbReference type="Proteomes" id="UP000326202">
    <property type="component" value="Chromosome"/>
</dbReference>
<keyword evidence="8" id="KW-0547">Nucleotide-binding</keyword>
<dbReference type="InterPro" id="IPR012309">
    <property type="entry name" value="DNA_ligase_ATP-dep_C"/>
</dbReference>